<dbReference type="InterPro" id="IPR041315">
    <property type="entry name" value="PlcR_TPR"/>
</dbReference>
<proteinExistence type="predicted"/>
<dbReference type="InterPro" id="IPR010982">
    <property type="entry name" value="Lambda_DNA-bd_dom_sf"/>
</dbReference>
<dbReference type="HOGENOM" id="CLU_053304_1_0_9"/>
<sequence length="292" mass="34627">MDYLDIGKNIKDLREYYGISQRELAKGICTQPTISNIEKGENFVAAQLLHMIAERLGVDINYFFNIAETPKIDYMNETFYYIRLYVRQGKFTEAKKLISSEKNNPLFRALSSQQFFHWQLALCTYYLEGKFEESIKMLEDSLLMRNTTSKNYSEREVEIIISIAILYSENKDYKTANINYEKALSFIKKLPKIQDKLIEPRLYYNYSKCLYDQSIYAESVNLSTQGIIECKHRMSTYLLGELYYQKGKSLLYLNDTNEDTIEYFHKALWYFKENENQLFYTLVNDELKTLTN</sequence>
<geneLocation type="plasmid" evidence="2 3">
    <name>pBpOF4-01</name>
</geneLocation>
<keyword evidence="2" id="KW-0614">Plasmid</keyword>
<organism evidence="2 3">
    <name type="scientific">Alkalihalophilus pseudofirmus (strain ATCC BAA-2126 / JCM 17055 / OF4)</name>
    <name type="common">Bacillus pseudofirmus</name>
    <dbReference type="NCBI Taxonomy" id="398511"/>
    <lineage>
        <taxon>Bacteria</taxon>
        <taxon>Bacillati</taxon>
        <taxon>Bacillota</taxon>
        <taxon>Bacilli</taxon>
        <taxon>Bacillales</taxon>
        <taxon>Bacillaceae</taxon>
        <taxon>Alkalihalophilus</taxon>
    </lineage>
</organism>
<dbReference type="Proteomes" id="UP000001544">
    <property type="component" value="Plasmid pBpOF4-01"/>
</dbReference>
<dbReference type="PANTHER" id="PTHR37038:SF14">
    <property type="entry name" value="TRANSCRIPTIONAL ACTIVATOR"/>
    <property type="match status" value="1"/>
</dbReference>
<keyword evidence="3" id="KW-1185">Reference proteome</keyword>
<accession>D3G1N8</accession>
<dbReference type="AlphaFoldDB" id="D3G1N8"/>
<protein>
    <submittedName>
        <fullName evidence="2">Transcriptional regulator, XRE</fullName>
    </submittedName>
</protein>
<dbReference type="SUPFAM" id="SSF48452">
    <property type="entry name" value="TPR-like"/>
    <property type="match status" value="1"/>
</dbReference>
<dbReference type="GO" id="GO:0003677">
    <property type="term" value="F:DNA binding"/>
    <property type="evidence" value="ECO:0007669"/>
    <property type="project" value="InterPro"/>
</dbReference>
<dbReference type="SMART" id="SM00530">
    <property type="entry name" value="HTH_XRE"/>
    <property type="match status" value="1"/>
</dbReference>
<dbReference type="Pfam" id="PF01381">
    <property type="entry name" value="HTH_3"/>
    <property type="match status" value="1"/>
</dbReference>
<evidence type="ECO:0000313" key="3">
    <source>
        <dbReference type="Proteomes" id="UP000001544"/>
    </source>
</evidence>
<reference evidence="2 3" key="1">
    <citation type="journal article" date="2011" name="Environ. Microbiol.">
        <title>Genome of alkaliphilic Bacillus pseudofirmus OF4 reveals adaptations that support the ability to grow in an external pH range from 7.5 to 11.4.</title>
        <authorList>
            <person name="Janto B."/>
            <person name="Ahmed A."/>
            <person name="Ito M."/>
            <person name="Liu J."/>
            <person name="Hicks D.B."/>
            <person name="Pagni S."/>
            <person name="Fackelmayer O.J."/>
            <person name="Smith T.A."/>
            <person name="Earl J."/>
            <person name="Elbourne L.D."/>
            <person name="Hassan K."/>
            <person name="Paulsen I.T."/>
            <person name="Kolsto A.B."/>
            <person name="Tourasse N.J."/>
            <person name="Ehrlich G.D."/>
            <person name="Boissy R."/>
            <person name="Ivey D.M."/>
            <person name="Li G."/>
            <person name="Xue Y."/>
            <person name="Ma Y."/>
            <person name="Hu F.Z."/>
            <person name="Krulwich T.A."/>
        </authorList>
    </citation>
    <scope>NUCLEOTIDE SEQUENCE [LARGE SCALE GENOMIC DNA]</scope>
    <source>
        <strain evidence="3">ATCC BAA-2126 / JCM 17055 / OF4</strain>
    </source>
</reference>
<dbReference type="EMBL" id="CP001879">
    <property type="protein sequence ID" value="ADC52264.1"/>
    <property type="molecule type" value="Genomic_DNA"/>
</dbReference>
<evidence type="ECO:0000259" key="1">
    <source>
        <dbReference type="PROSITE" id="PS50943"/>
    </source>
</evidence>
<evidence type="ECO:0000313" key="2">
    <source>
        <dbReference type="EMBL" id="ADC52264.1"/>
    </source>
</evidence>
<dbReference type="RefSeq" id="WP_012961173.1">
    <property type="nucleotide sequence ID" value="NC_013792.1"/>
</dbReference>
<dbReference type="KEGG" id="bpf:BpOF4_21344"/>
<dbReference type="InterPro" id="IPR011990">
    <property type="entry name" value="TPR-like_helical_dom_sf"/>
</dbReference>
<dbReference type="PANTHER" id="PTHR37038">
    <property type="entry name" value="TRANSCRIPTIONAL REGULATOR-RELATED"/>
    <property type="match status" value="1"/>
</dbReference>
<dbReference type="Pfam" id="PF18768">
    <property type="entry name" value="RNPP_C"/>
    <property type="match status" value="1"/>
</dbReference>
<feature type="domain" description="HTH cro/C1-type" evidence="1">
    <location>
        <begin position="10"/>
        <end position="63"/>
    </location>
</feature>
<dbReference type="Gene3D" id="1.25.40.10">
    <property type="entry name" value="Tetratricopeptide repeat domain"/>
    <property type="match status" value="1"/>
</dbReference>
<gene>
    <name evidence="2" type="ordered locus">BpOF4_21344</name>
</gene>
<dbReference type="InterPro" id="IPR053163">
    <property type="entry name" value="HTH-type_regulator_Rgg"/>
</dbReference>
<dbReference type="PROSITE" id="PS50943">
    <property type="entry name" value="HTH_CROC1"/>
    <property type="match status" value="1"/>
</dbReference>
<dbReference type="SUPFAM" id="SSF47413">
    <property type="entry name" value="lambda repressor-like DNA-binding domains"/>
    <property type="match status" value="1"/>
</dbReference>
<dbReference type="eggNOG" id="COG1396">
    <property type="taxonomic scope" value="Bacteria"/>
</dbReference>
<name>D3G1N8_ALKPO</name>
<dbReference type="InterPro" id="IPR001387">
    <property type="entry name" value="Cro/C1-type_HTH"/>
</dbReference>
<dbReference type="CDD" id="cd00093">
    <property type="entry name" value="HTH_XRE"/>
    <property type="match status" value="1"/>
</dbReference>